<dbReference type="EMBL" id="JAZHOG010000007">
    <property type="protein sequence ID" value="MEJ8568223.1"/>
    <property type="molecule type" value="Genomic_DNA"/>
</dbReference>
<reference evidence="3 4" key="1">
    <citation type="submission" date="2024-02" db="EMBL/GenBank/DDBJ databases">
        <title>A novel Wenzhouxiangellaceae bacterium, isolated from coastal sediments.</title>
        <authorList>
            <person name="Du Z.-J."/>
            <person name="Ye Y.-Q."/>
            <person name="Zhang X.-Y."/>
        </authorList>
    </citation>
    <scope>NUCLEOTIDE SEQUENCE [LARGE SCALE GENOMIC DNA]</scope>
    <source>
        <strain evidence="3 4">CH-27</strain>
    </source>
</reference>
<gene>
    <name evidence="3" type="ORF">V3330_11355</name>
</gene>
<evidence type="ECO:0000313" key="3">
    <source>
        <dbReference type="EMBL" id="MEJ8568223.1"/>
    </source>
</evidence>
<dbReference type="Pfam" id="PF05090">
    <property type="entry name" value="HTTM"/>
    <property type="match status" value="1"/>
</dbReference>
<sequence>MPTKRRHPRLIDLKFSRDQFILAGFSLLLVLNAVRNTFLYDFYRLTDVTVFHFPLIAHPLLEMQATGYVVTALFWFSLPLVFTRFAAAAFFVHSAGNLFALTADLYAFHHDLALSTLIFTFVGIFQYSKSPKALDFIKITVVITYFLAGLNKLSMDYLEGAVVQYVLESTPKYTFLGDLLPFLGKSLSVPMAWYALIAELIILPIGLLVFRRTALKLVMLTALPFHLGILMTTVGTLYNSLYPFCFIAWAPKSMSISLSSIWGGSAIDKILLLAYTLICSVILLLILGLLAIRIWH</sequence>
<feature type="transmembrane region" description="Helical" evidence="1">
    <location>
        <begin position="217"/>
        <end position="250"/>
    </location>
</feature>
<evidence type="ECO:0000313" key="4">
    <source>
        <dbReference type="Proteomes" id="UP001359886"/>
    </source>
</evidence>
<proteinExistence type="predicted"/>
<feature type="domain" description="HTTM" evidence="2">
    <location>
        <begin position="136"/>
        <end position="227"/>
    </location>
</feature>
<keyword evidence="4" id="KW-1185">Reference proteome</keyword>
<dbReference type="InterPro" id="IPR053934">
    <property type="entry name" value="HTTM_dom"/>
</dbReference>
<evidence type="ECO:0000259" key="2">
    <source>
        <dbReference type="Pfam" id="PF05090"/>
    </source>
</evidence>
<feature type="transmembrane region" description="Helical" evidence="1">
    <location>
        <begin position="68"/>
        <end position="93"/>
    </location>
</feature>
<organism evidence="3 4">
    <name type="scientific">Elongatibacter sediminis</name>
    <dbReference type="NCBI Taxonomy" id="3119006"/>
    <lineage>
        <taxon>Bacteria</taxon>
        <taxon>Pseudomonadati</taxon>
        <taxon>Pseudomonadota</taxon>
        <taxon>Gammaproteobacteria</taxon>
        <taxon>Chromatiales</taxon>
        <taxon>Wenzhouxiangellaceae</taxon>
        <taxon>Elongatibacter</taxon>
    </lineage>
</organism>
<feature type="transmembrane region" description="Helical" evidence="1">
    <location>
        <begin position="270"/>
        <end position="292"/>
    </location>
</feature>
<dbReference type="AlphaFoldDB" id="A0AAW9RDC8"/>
<accession>A0AAW9RDC8</accession>
<feature type="transmembrane region" description="Helical" evidence="1">
    <location>
        <begin position="191"/>
        <end position="210"/>
    </location>
</feature>
<dbReference type="RefSeq" id="WP_354695544.1">
    <property type="nucleotide sequence ID" value="NZ_JAZHOG010000007.1"/>
</dbReference>
<feature type="transmembrane region" description="Helical" evidence="1">
    <location>
        <begin position="20"/>
        <end position="36"/>
    </location>
</feature>
<dbReference type="Proteomes" id="UP001359886">
    <property type="component" value="Unassembled WGS sequence"/>
</dbReference>
<keyword evidence="1" id="KW-0472">Membrane</keyword>
<evidence type="ECO:0000256" key="1">
    <source>
        <dbReference type="SAM" id="Phobius"/>
    </source>
</evidence>
<protein>
    <submittedName>
        <fullName evidence="3">HTTM domain-containing protein</fullName>
    </submittedName>
</protein>
<keyword evidence="1" id="KW-0812">Transmembrane</keyword>
<comment type="caution">
    <text evidence="3">The sequence shown here is derived from an EMBL/GenBank/DDBJ whole genome shotgun (WGS) entry which is preliminary data.</text>
</comment>
<name>A0AAW9RDC8_9GAMM</name>
<keyword evidence="1" id="KW-1133">Transmembrane helix</keyword>
<feature type="transmembrane region" description="Helical" evidence="1">
    <location>
        <begin position="105"/>
        <end position="124"/>
    </location>
</feature>